<dbReference type="Gene3D" id="3.30.420.10">
    <property type="entry name" value="Ribonuclease H-like superfamily/Ribonuclease H"/>
    <property type="match status" value="2"/>
</dbReference>
<dbReference type="InterPro" id="IPR040676">
    <property type="entry name" value="DUF5641"/>
</dbReference>
<dbReference type="InterPro" id="IPR012337">
    <property type="entry name" value="RNaseH-like_sf"/>
</dbReference>
<accession>A0A4Y2Q9Q2</accession>
<dbReference type="Pfam" id="PF05380">
    <property type="entry name" value="Peptidase_A17"/>
    <property type="match status" value="1"/>
</dbReference>
<dbReference type="Pfam" id="PF18701">
    <property type="entry name" value="DUF5641"/>
    <property type="match status" value="1"/>
</dbReference>
<dbReference type="InterPro" id="IPR036397">
    <property type="entry name" value="RNaseH_sf"/>
</dbReference>
<reference evidence="3 4" key="1">
    <citation type="journal article" date="2019" name="Sci. Rep.">
        <title>Orb-weaving spider Araneus ventricosus genome elucidates the spidroin gene catalogue.</title>
        <authorList>
            <person name="Kono N."/>
            <person name="Nakamura H."/>
            <person name="Ohtoshi R."/>
            <person name="Moran D.A.P."/>
            <person name="Shinohara A."/>
            <person name="Yoshida Y."/>
            <person name="Fujiwara M."/>
            <person name="Mori M."/>
            <person name="Tomita M."/>
            <person name="Arakawa K."/>
        </authorList>
    </citation>
    <scope>NUCLEOTIDE SEQUENCE [LARGE SCALE GENOMIC DNA]</scope>
</reference>
<feature type="non-terminal residue" evidence="3">
    <location>
        <position position="1"/>
    </location>
</feature>
<evidence type="ECO:0000313" key="3">
    <source>
        <dbReference type="EMBL" id="GBN59972.1"/>
    </source>
</evidence>
<evidence type="ECO:0000259" key="2">
    <source>
        <dbReference type="Pfam" id="PF18701"/>
    </source>
</evidence>
<dbReference type="AlphaFoldDB" id="A0A4Y2Q9Q2"/>
<dbReference type="PANTHER" id="PTHR47331">
    <property type="entry name" value="PHD-TYPE DOMAIN-CONTAINING PROTEIN"/>
    <property type="match status" value="1"/>
</dbReference>
<organism evidence="3 4">
    <name type="scientific">Araneus ventricosus</name>
    <name type="common">Orbweaver spider</name>
    <name type="synonym">Epeira ventricosa</name>
    <dbReference type="NCBI Taxonomy" id="182803"/>
    <lineage>
        <taxon>Eukaryota</taxon>
        <taxon>Metazoa</taxon>
        <taxon>Ecdysozoa</taxon>
        <taxon>Arthropoda</taxon>
        <taxon>Chelicerata</taxon>
        <taxon>Arachnida</taxon>
        <taxon>Araneae</taxon>
        <taxon>Araneomorphae</taxon>
        <taxon>Entelegynae</taxon>
        <taxon>Araneoidea</taxon>
        <taxon>Araneidae</taxon>
        <taxon>Araneus</taxon>
    </lineage>
</organism>
<sequence>ETAEANSQSQFVATGVEKGKPKNVLLSTIRELVKNKFSQWVEVRCLLDVGSQSCLCTRACAERLQLRIEKVNTVFSCVNDASMIVKNCVKTSVANRDKNFEREFLMLVVNKITDFIPNKVINVDVDVSEFVSLADHSFNVPDKIDMLLGAEIFYELLRPGQIYAQNSQLLLQNTVFGYVVSGSVDQVAEDRVHCGLILDDDLNKTLKQFWEIESVDVECTGNTEASLCEDHFVRTHKRNKDGRYVVSMALSRDPPCLGNSKDRAVRQLNSLWKRLSRDSEYLSLYTDFLREYEDLGHLERVVESSEPPTQYYIPHHGVLRPDKLTTKLRVVFNASSPTTTGISLNGILMKGDVIEDVFQTISRFRRHKFAFTTDIQKMTLQQLAEDEKSRFPLASEVLLHDTYMDDIVSGAPDLETARRLQSQLRDALKSCGMTLHKRSSNSPELLNSISWKPFQDRFVFKVSISIKPSYTKREVLSVIARLYDPLGFLGPVLTTAKVLLQRLWQQRLDWDDVLPNPIAEEWKEFVTTMKCIEKAKIIRFILTDTWLRIVLQGFEDASEAAYGAVVYLQCFYQNNRAKVTILASKSRVAPIRVISIPRLELCACVLLTQLVQKIRSSLRLEISDIVLHTDSTIALAWLKTPANHLKTFIANRVSKVQRLTENCCWTHVPSHLNPAYLVSRGISPRDLPELKLWWSGPSFLERGELSSGPGPPLMNESEYSCELKNGVVPEMPISSVCVSTNSDLSFLSDLLCMSNSYVKILRIFSYVLRFVNMKKSNVIVSGPLCASELDHAENRLIRMVQGEVFSAEIRDLQCQKGVLPNSKLKNLNPFLDSCGILRVGGRLGNSDLPYVSKYLAILPNKHKLTNQIIAYFHLKNLHIGASSLLHCVRERFWPLNGRSLCRKIVHECIVCFKAKPVVTSQLMGNLPRDRVVPDYPFNCSGVDFCGPFMIRYRNQRKGVLYKMYICIFVCFASKAVHIEIVSDLTSEAFIATLKRFFGRRAEGIEWKFIPPRAPSFGGLWEAAVKSAKYHLKRIVGKSNLTYEEFLTVCIQIEGILNSRPLCPLSSSADDLNALTPAHFLIGRSMNSIIEPNLTDLSEGVRKRWQRVTRLVQLIWNKWHRGYLSELQQRNKWQFQKKNVKVGDLVVLIEDNMPTFKWPLGRVTKLYSGNDTLIRVVKVKTQNGEYKRAISRVCLLPMPV</sequence>
<proteinExistence type="predicted"/>
<dbReference type="EMBL" id="BGPR01013284">
    <property type="protein sequence ID" value="GBN59972.1"/>
    <property type="molecule type" value="Genomic_DNA"/>
</dbReference>
<name>A0A4Y2Q9Q2_ARAVE</name>
<keyword evidence="4" id="KW-1185">Reference proteome</keyword>
<dbReference type="InterPro" id="IPR041588">
    <property type="entry name" value="Integrase_H2C2"/>
</dbReference>
<dbReference type="PANTHER" id="PTHR47331:SF4">
    <property type="entry name" value="PEPTIDASE S1 DOMAIN-CONTAINING PROTEIN"/>
    <property type="match status" value="1"/>
</dbReference>
<dbReference type="Pfam" id="PF17921">
    <property type="entry name" value="Integrase_H2C2"/>
    <property type="match status" value="1"/>
</dbReference>
<protein>
    <submittedName>
        <fullName evidence="3">Uncharacterized protein</fullName>
    </submittedName>
</protein>
<dbReference type="Proteomes" id="UP000499080">
    <property type="component" value="Unassembled WGS sequence"/>
</dbReference>
<dbReference type="GO" id="GO:0003676">
    <property type="term" value="F:nucleic acid binding"/>
    <property type="evidence" value="ECO:0007669"/>
    <property type="project" value="InterPro"/>
</dbReference>
<dbReference type="SUPFAM" id="SSF53098">
    <property type="entry name" value="Ribonuclease H-like"/>
    <property type="match status" value="1"/>
</dbReference>
<dbReference type="OrthoDB" id="6436171at2759"/>
<evidence type="ECO:0000259" key="1">
    <source>
        <dbReference type="Pfam" id="PF17921"/>
    </source>
</evidence>
<feature type="domain" description="DUF5641" evidence="2">
    <location>
        <begin position="1102"/>
        <end position="1195"/>
    </location>
</feature>
<feature type="domain" description="Integrase zinc-binding" evidence="1">
    <location>
        <begin position="861"/>
        <end position="916"/>
    </location>
</feature>
<comment type="caution">
    <text evidence="3">The sequence shown here is derived from an EMBL/GenBank/DDBJ whole genome shotgun (WGS) entry which is preliminary data.</text>
</comment>
<dbReference type="InterPro" id="IPR008042">
    <property type="entry name" value="Retrotrans_Pao"/>
</dbReference>
<evidence type="ECO:0000313" key="4">
    <source>
        <dbReference type="Proteomes" id="UP000499080"/>
    </source>
</evidence>
<gene>
    <name evidence="3" type="ORF">AVEN_10481_1</name>
</gene>